<keyword evidence="2" id="KW-1185">Reference proteome</keyword>
<keyword evidence="1" id="KW-0378">Hydrolase</keyword>
<dbReference type="Proteomes" id="UP001205486">
    <property type="component" value="Unassembled WGS sequence"/>
</dbReference>
<accession>A0ACC6AKS2</accession>
<gene>
    <name evidence="1" type="ORF">J2S34_002230</name>
</gene>
<comment type="caution">
    <text evidence="1">The sequence shown here is derived from an EMBL/GenBank/DDBJ whole genome shotgun (WGS) entry which is preliminary data.</text>
</comment>
<dbReference type="EC" id="3.6.1.27" evidence="1"/>
<dbReference type="EMBL" id="JALJZS010000002">
    <property type="protein sequence ID" value="MCP1999782.1"/>
    <property type="molecule type" value="Genomic_DNA"/>
</dbReference>
<organism evidence="1 2">
    <name type="scientific">Nitrobacter winogradskyi</name>
    <name type="common">Nitrobacter agilis</name>
    <dbReference type="NCBI Taxonomy" id="913"/>
    <lineage>
        <taxon>Bacteria</taxon>
        <taxon>Pseudomonadati</taxon>
        <taxon>Pseudomonadota</taxon>
        <taxon>Alphaproteobacteria</taxon>
        <taxon>Hyphomicrobiales</taxon>
        <taxon>Nitrobacteraceae</taxon>
        <taxon>Nitrobacter</taxon>
    </lineage>
</organism>
<evidence type="ECO:0000313" key="2">
    <source>
        <dbReference type="Proteomes" id="UP001205486"/>
    </source>
</evidence>
<evidence type="ECO:0000313" key="1">
    <source>
        <dbReference type="EMBL" id="MCP1999782.1"/>
    </source>
</evidence>
<sequence length="197" mass="20887">MMALFRVKPASIDEGLANEIASGASPVPEEVAGGLSWGADEHLLLGCAAAAWIALTISRSPLRPASSHLLLVAAASAALPHGLKLVFDQVRPDRKTLRGHLHGIPLSGDRLDAFPSGHAVHMGALASVASVLPPRYKLPIWGVAVGLSATRVAILAHWLSDVVVGFTIGAVLERAARRFTGYPDAYFRRVLSRGRKR</sequence>
<name>A0ACC6AKS2_NITWI</name>
<proteinExistence type="predicted"/>
<protein>
    <submittedName>
        <fullName evidence="1">Undecaprenyl-diphosphatase</fullName>
        <ecNumber evidence="1">3.6.1.27</ecNumber>
    </submittedName>
</protein>
<reference evidence="1" key="1">
    <citation type="submission" date="2022-03" db="EMBL/GenBank/DDBJ databases">
        <title>Interactions between chemoautotrophic and heterotrophic bacteria.</title>
        <authorList>
            <person name="Santoro A."/>
        </authorList>
    </citation>
    <scope>NUCLEOTIDE SEQUENCE</scope>
    <source>
        <strain evidence="1">Nb-106</strain>
    </source>
</reference>